<evidence type="ECO:0000256" key="1">
    <source>
        <dbReference type="ARBA" id="ARBA00006611"/>
    </source>
</evidence>
<dbReference type="GO" id="GO:0016887">
    <property type="term" value="F:ATP hydrolysis activity"/>
    <property type="evidence" value="ECO:0007669"/>
    <property type="project" value="InterPro"/>
</dbReference>
<dbReference type="InterPro" id="IPR001482">
    <property type="entry name" value="T2SS/T4SS_dom"/>
</dbReference>
<dbReference type="Gene3D" id="3.30.450.90">
    <property type="match status" value="1"/>
</dbReference>
<proteinExistence type="inferred from homology"/>
<protein>
    <submittedName>
        <fullName evidence="4">Pilus biosynthesis protein</fullName>
    </submittedName>
</protein>
<evidence type="ECO:0000256" key="2">
    <source>
        <dbReference type="SAM" id="MobiDB-lite"/>
    </source>
</evidence>
<dbReference type="InterPro" id="IPR050921">
    <property type="entry name" value="T4SS_GSP_E_ATPase"/>
</dbReference>
<dbReference type="InterPro" id="IPR003593">
    <property type="entry name" value="AAA+_ATPase"/>
</dbReference>
<dbReference type="Gene3D" id="3.40.50.300">
    <property type="entry name" value="P-loop containing nucleotide triphosphate hydrolases"/>
    <property type="match status" value="1"/>
</dbReference>
<dbReference type="EMBL" id="MWWV01000005">
    <property type="protein sequence ID" value="OZG58084.1"/>
    <property type="molecule type" value="Genomic_DNA"/>
</dbReference>
<evidence type="ECO:0000259" key="3">
    <source>
        <dbReference type="SMART" id="SM00382"/>
    </source>
</evidence>
<sequence>MNDEYGNSEYGNDMSSMSTYAVTSSGERLLFGPLGELAEEEGVTDVAVTCDGRVWADCGAGMEERVLSVGFRSPRIVREYAVQLCAQLGHRLDDSHPIADAATVDGVRIHAVIEPLVAQGAALSIRFPDRTLARLDSLAQSGLFPMQWLPLLQALVAGRATVLISGGTGTGKTTLLKALLAECDERERIVSVEEIRELGGLRHGNHVSLVAREANVEGQGAIGLSDLVKATLRMRPDRVVLGECRGEEIADLLRALNSGHHGGMATVHADGVSRVPARLSTLGLLAGLSPVALAMLAEGAFDVVIHLEREHGVRRIAQIGCLRAADDGSLVGRPICEWDGRDPPICHRPLWDEFVARWQVPGARSEPILSRSGRSNRGRSEPVRSGRARLAPALPPRREG</sequence>
<dbReference type="SMART" id="SM00382">
    <property type="entry name" value="AAA"/>
    <property type="match status" value="1"/>
</dbReference>
<reference evidence="4 5" key="1">
    <citation type="journal article" date="2017" name="BMC Genomics">
        <title>Comparative genomic and phylogenomic analyses of the Bifidobacteriaceae family.</title>
        <authorList>
            <person name="Lugli G.A."/>
            <person name="Milani C."/>
            <person name="Turroni F."/>
            <person name="Duranti S."/>
            <person name="Mancabelli L."/>
            <person name="Mangifesta M."/>
            <person name="Ferrario C."/>
            <person name="Modesto M."/>
            <person name="Mattarelli P."/>
            <person name="Jiri K."/>
            <person name="van Sinderen D."/>
            <person name="Ventura M."/>
        </authorList>
    </citation>
    <scope>NUCLEOTIDE SEQUENCE [LARGE SCALE GENOMIC DNA]</scope>
    <source>
        <strain evidence="4 5">DSM 100201</strain>
    </source>
</reference>
<keyword evidence="5" id="KW-1185">Reference proteome</keyword>
<dbReference type="SUPFAM" id="SSF52540">
    <property type="entry name" value="P-loop containing nucleoside triphosphate hydrolases"/>
    <property type="match status" value="1"/>
</dbReference>
<comment type="similarity">
    <text evidence="1">Belongs to the GSP E family.</text>
</comment>
<feature type="region of interest" description="Disordered" evidence="2">
    <location>
        <begin position="366"/>
        <end position="400"/>
    </location>
</feature>
<dbReference type="PANTHER" id="PTHR30486">
    <property type="entry name" value="TWITCHING MOTILITY PROTEIN PILT"/>
    <property type="match status" value="1"/>
</dbReference>
<gene>
    <name evidence="4" type="ORF">BTIS_0932</name>
</gene>
<evidence type="ECO:0000313" key="5">
    <source>
        <dbReference type="Proteomes" id="UP000216444"/>
    </source>
</evidence>
<accession>A0A261FG25</accession>
<dbReference type="CDD" id="cd01130">
    <property type="entry name" value="VirB11-like_ATPase"/>
    <property type="match status" value="1"/>
</dbReference>
<feature type="domain" description="AAA+ ATPase" evidence="3">
    <location>
        <begin position="158"/>
        <end position="311"/>
    </location>
</feature>
<organism evidence="4 5">
    <name type="scientific">Bifidobacterium tissieri</name>
    <dbReference type="NCBI Taxonomy" id="1630162"/>
    <lineage>
        <taxon>Bacteria</taxon>
        <taxon>Bacillati</taxon>
        <taxon>Actinomycetota</taxon>
        <taxon>Actinomycetes</taxon>
        <taxon>Bifidobacteriales</taxon>
        <taxon>Bifidobacteriaceae</taxon>
        <taxon>Bifidobacterium</taxon>
    </lineage>
</organism>
<dbReference type="Proteomes" id="UP000216444">
    <property type="component" value="Unassembled WGS sequence"/>
</dbReference>
<dbReference type="PANTHER" id="PTHR30486:SF6">
    <property type="entry name" value="TYPE IV PILUS RETRACTATION ATPASE PILT"/>
    <property type="match status" value="1"/>
</dbReference>
<dbReference type="Pfam" id="PF00437">
    <property type="entry name" value="T2SSE"/>
    <property type="match status" value="1"/>
</dbReference>
<comment type="caution">
    <text evidence="4">The sequence shown here is derived from an EMBL/GenBank/DDBJ whole genome shotgun (WGS) entry which is preliminary data.</text>
</comment>
<name>A0A261FG25_9BIFI</name>
<dbReference type="InterPro" id="IPR027417">
    <property type="entry name" value="P-loop_NTPase"/>
</dbReference>
<evidence type="ECO:0000313" key="4">
    <source>
        <dbReference type="EMBL" id="OZG58084.1"/>
    </source>
</evidence>
<dbReference type="AlphaFoldDB" id="A0A261FG25"/>